<dbReference type="InterPro" id="IPR040338">
    <property type="entry name" value="At1g67623-like"/>
</dbReference>
<organism evidence="2 3">
    <name type="scientific">Eragrostis curvula</name>
    <name type="common">weeping love grass</name>
    <dbReference type="NCBI Taxonomy" id="38414"/>
    <lineage>
        <taxon>Eukaryota</taxon>
        <taxon>Viridiplantae</taxon>
        <taxon>Streptophyta</taxon>
        <taxon>Embryophyta</taxon>
        <taxon>Tracheophyta</taxon>
        <taxon>Spermatophyta</taxon>
        <taxon>Magnoliopsida</taxon>
        <taxon>Liliopsida</taxon>
        <taxon>Poales</taxon>
        <taxon>Poaceae</taxon>
        <taxon>PACMAD clade</taxon>
        <taxon>Chloridoideae</taxon>
        <taxon>Eragrostideae</taxon>
        <taxon>Eragrostidinae</taxon>
        <taxon>Eragrostis</taxon>
    </lineage>
</organism>
<evidence type="ECO:0000259" key="1">
    <source>
        <dbReference type="Pfam" id="PF23310"/>
    </source>
</evidence>
<dbReference type="AlphaFoldDB" id="A0A5J9UF79"/>
<feature type="non-terminal residue" evidence="2">
    <location>
        <position position="1"/>
    </location>
</feature>
<dbReference type="Gramene" id="TVU21977">
    <property type="protein sequence ID" value="TVU21977"/>
    <property type="gene ID" value="EJB05_31649"/>
</dbReference>
<dbReference type="PANTHER" id="PTHR33784:SF10">
    <property type="entry name" value="F-BOX PROTEIN"/>
    <property type="match status" value="1"/>
</dbReference>
<dbReference type="PANTHER" id="PTHR33784">
    <property type="entry name" value="OS05G0482100 PROTEIN"/>
    <property type="match status" value="1"/>
</dbReference>
<evidence type="ECO:0000313" key="2">
    <source>
        <dbReference type="EMBL" id="TVU21977.1"/>
    </source>
</evidence>
<dbReference type="Gene3D" id="1.25.40.10">
    <property type="entry name" value="Tetratricopeptide repeat domain"/>
    <property type="match status" value="1"/>
</dbReference>
<proteinExistence type="predicted"/>
<dbReference type="Proteomes" id="UP000324897">
    <property type="component" value="Unassembled WGS sequence"/>
</dbReference>
<dbReference type="InterPro" id="IPR036047">
    <property type="entry name" value="F-box-like_dom_sf"/>
</dbReference>
<accession>A0A5J9UF79</accession>
<dbReference type="InterPro" id="IPR057136">
    <property type="entry name" value="At2g35280_TPR_dom"/>
</dbReference>
<keyword evidence="3" id="KW-1185">Reference proteome</keyword>
<gene>
    <name evidence="2" type="ORF">EJB05_31649</name>
</gene>
<dbReference type="SUPFAM" id="SSF81901">
    <property type="entry name" value="HCP-like"/>
    <property type="match status" value="1"/>
</dbReference>
<dbReference type="EMBL" id="RWGY01000026">
    <property type="protein sequence ID" value="TVU21977.1"/>
    <property type="molecule type" value="Genomic_DNA"/>
</dbReference>
<sequence>MFRRQVEHGRRAPPSGLDALPSDLVVEILSRRPPIYDLCRVRAKTQQAEHRIRLAMVMLTRSMAAKRPPLFGLPHDVVVEIAGHVAASSARPMDDLRSIRATCKAMNAACSDPAVARRVALENETATKWDETERYRALVARLAAAGNPEACFITGMALIFVHRNAQQGAAALDRAAAAGHKAAAYVLGLLLYRVDGGRDVAKQYIAQVEGDVVDGEGQAKAKWSNRECRRCRTQGLLALRDATWKMAGPRVRAVIALPEDGHRCTARGCGLSEHWSGDAVFCSDGCRIRHEYAEFFLLVTLPASAS</sequence>
<evidence type="ECO:0000313" key="3">
    <source>
        <dbReference type="Proteomes" id="UP000324897"/>
    </source>
</evidence>
<dbReference type="InterPro" id="IPR011990">
    <property type="entry name" value="TPR-like_helical_dom_sf"/>
</dbReference>
<feature type="domain" description="At2g35280-like TPR" evidence="1">
    <location>
        <begin position="128"/>
        <end position="203"/>
    </location>
</feature>
<dbReference type="Pfam" id="PF23310">
    <property type="entry name" value="TPR_27"/>
    <property type="match status" value="1"/>
</dbReference>
<reference evidence="2 3" key="1">
    <citation type="journal article" date="2019" name="Sci. Rep.">
        <title>A high-quality genome of Eragrostis curvula grass provides insights into Poaceae evolution and supports new strategies to enhance forage quality.</title>
        <authorList>
            <person name="Carballo J."/>
            <person name="Santos B.A.C.M."/>
            <person name="Zappacosta D."/>
            <person name="Garbus I."/>
            <person name="Selva J.P."/>
            <person name="Gallo C.A."/>
            <person name="Diaz A."/>
            <person name="Albertini E."/>
            <person name="Caccamo M."/>
            <person name="Echenique V."/>
        </authorList>
    </citation>
    <scope>NUCLEOTIDE SEQUENCE [LARGE SCALE GENOMIC DNA]</scope>
    <source>
        <strain evidence="3">cv. Victoria</strain>
        <tissue evidence="2">Leaf</tissue>
    </source>
</reference>
<dbReference type="OrthoDB" id="681586at2759"/>
<dbReference type="SUPFAM" id="SSF81383">
    <property type="entry name" value="F-box domain"/>
    <property type="match status" value="1"/>
</dbReference>
<protein>
    <recommendedName>
        <fullName evidence="1">At2g35280-like TPR domain-containing protein</fullName>
    </recommendedName>
</protein>
<comment type="caution">
    <text evidence="2">The sequence shown here is derived from an EMBL/GenBank/DDBJ whole genome shotgun (WGS) entry which is preliminary data.</text>
</comment>
<name>A0A5J9UF79_9POAL</name>